<feature type="region of interest" description="Disordered" evidence="2">
    <location>
        <begin position="267"/>
        <end position="292"/>
    </location>
</feature>
<dbReference type="InterPro" id="IPR021109">
    <property type="entry name" value="Peptidase_aspartic_dom_sf"/>
</dbReference>
<dbReference type="PANTHER" id="PTHR24559">
    <property type="entry name" value="TRANSPOSON TY3-I GAG-POL POLYPROTEIN"/>
    <property type="match status" value="1"/>
</dbReference>
<feature type="compositionally biased region" description="Polar residues" evidence="2">
    <location>
        <begin position="282"/>
        <end position="292"/>
    </location>
</feature>
<feature type="compositionally biased region" description="Basic residues" evidence="2">
    <location>
        <begin position="1"/>
        <end position="15"/>
    </location>
</feature>
<organism evidence="5 6">
    <name type="scientific">Rhynchospora pubera</name>
    <dbReference type="NCBI Taxonomy" id="906938"/>
    <lineage>
        <taxon>Eukaryota</taxon>
        <taxon>Viridiplantae</taxon>
        <taxon>Streptophyta</taxon>
        <taxon>Embryophyta</taxon>
        <taxon>Tracheophyta</taxon>
        <taxon>Spermatophyta</taxon>
        <taxon>Magnoliopsida</taxon>
        <taxon>Liliopsida</taxon>
        <taxon>Poales</taxon>
        <taxon>Cyperaceae</taxon>
        <taxon>Cyperoideae</taxon>
        <taxon>Rhynchosporeae</taxon>
        <taxon>Rhynchospora</taxon>
    </lineage>
</organism>
<dbReference type="InterPro" id="IPR043502">
    <property type="entry name" value="DNA/RNA_pol_sf"/>
</dbReference>
<dbReference type="InterPro" id="IPR001878">
    <property type="entry name" value="Znf_CCHC"/>
</dbReference>
<dbReference type="Pfam" id="PF00078">
    <property type="entry name" value="RVT_1"/>
    <property type="match status" value="1"/>
</dbReference>
<evidence type="ECO:0000259" key="3">
    <source>
        <dbReference type="PROSITE" id="PS50158"/>
    </source>
</evidence>
<feature type="region of interest" description="Disordered" evidence="2">
    <location>
        <begin position="1"/>
        <end position="43"/>
    </location>
</feature>
<dbReference type="Proteomes" id="UP001140206">
    <property type="component" value="Chromosome 3"/>
</dbReference>
<dbReference type="CDD" id="cd00303">
    <property type="entry name" value="retropepsin_like"/>
    <property type="match status" value="1"/>
</dbReference>
<dbReference type="Gene3D" id="2.40.70.10">
    <property type="entry name" value="Acid Proteases"/>
    <property type="match status" value="1"/>
</dbReference>
<dbReference type="GO" id="GO:0003676">
    <property type="term" value="F:nucleic acid binding"/>
    <property type="evidence" value="ECO:0007669"/>
    <property type="project" value="InterPro"/>
</dbReference>
<keyword evidence="6" id="KW-1185">Reference proteome</keyword>
<feature type="compositionally biased region" description="Basic and acidic residues" evidence="2">
    <location>
        <begin position="34"/>
        <end position="43"/>
    </location>
</feature>
<protein>
    <submittedName>
        <fullName evidence="5">Polyprotein</fullName>
    </submittedName>
</protein>
<feature type="domain" description="CCHC-type" evidence="3">
    <location>
        <begin position="313"/>
        <end position="328"/>
    </location>
</feature>
<evidence type="ECO:0000313" key="6">
    <source>
        <dbReference type="Proteomes" id="UP001140206"/>
    </source>
</evidence>
<dbReference type="Gene3D" id="4.10.60.10">
    <property type="entry name" value="Zinc finger, CCHC-type"/>
    <property type="match status" value="1"/>
</dbReference>
<dbReference type="Gene3D" id="3.30.70.270">
    <property type="match status" value="1"/>
</dbReference>
<dbReference type="Pfam" id="PF08284">
    <property type="entry name" value="RVP_2"/>
    <property type="match status" value="1"/>
</dbReference>
<dbReference type="SUPFAM" id="SSF50630">
    <property type="entry name" value="Acid proteases"/>
    <property type="match status" value="1"/>
</dbReference>
<dbReference type="Gene3D" id="3.10.10.10">
    <property type="entry name" value="HIV Type 1 Reverse Transcriptase, subunit A, domain 1"/>
    <property type="match status" value="1"/>
</dbReference>
<dbReference type="PROSITE" id="PS50158">
    <property type="entry name" value="ZF_CCHC"/>
    <property type="match status" value="1"/>
</dbReference>
<dbReference type="PROSITE" id="PS50878">
    <property type="entry name" value="RT_POL"/>
    <property type="match status" value="1"/>
</dbReference>
<dbReference type="SUPFAM" id="SSF56672">
    <property type="entry name" value="DNA/RNA polymerases"/>
    <property type="match status" value="1"/>
</dbReference>
<keyword evidence="1" id="KW-0863">Zinc-finger</keyword>
<dbReference type="EMBL" id="JAMFTS010000003">
    <property type="protein sequence ID" value="KAJ4780980.1"/>
    <property type="molecule type" value="Genomic_DNA"/>
</dbReference>
<dbReference type="GO" id="GO:0008270">
    <property type="term" value="F:zinc ion binding"/>
    <property type="evidence" value="ECO:0007669"/>
    <property type="project" value="UniProtKB-KW"/>
</dbReference>
<keyword evidence="1" id="KW-0479">Metal-binding</keyword>
<reference evidence="5" key="1">
    <citation type="submission" date="2022-08" db="EMBL/GenBank/DDBJ databases">
        <authorList>
            <person name="Marques A."/>
        </authorList>
    </citation>
    <scope>NUCLEOTIDE SEQUENCE</scope>
    <source>
        <strain evidence="5">RhyPub2mFocal</strain>
        <tissue evidence="5">Leaves</tissue>
    </source>
</reference>
<dbReference type="InterPro" id="IPR000477">
    <property type="entry name" value="RT_dom"/>
</dbReference>
<dbReference type="CDD" id="cd01647">
    <property type="entry name" value="RT_LTR"/>
    <property type="match status" value="1"/>
</dbReference>
<dbReference type="AlphaFoldDB" id="A0AAV8EHT7"/>
<dbReference type="InterPro" id="IPR053134">
    <property type="entry name" value="RNA-dir_DNA_polymerase"/>
</dbReference>
<dbReference type="InterPro" id="IPR005162">
    <property type="entry name" value="Retrotrans_gag_dom"/>
</dbReference>
<comment type="caution">
    <text evidence="5">The sequence shown here is derived from an EMBL/GenBank/DDBJ whole genome shotgun (WGS) entry which is preliminary data.</text>
</comment>
<evidence type="ECO:0000256" key="1">
    <source>
        <dbReference type="PROSITE-ProRule" id="PRU00047"/>
    </source>
</evidence>
<name>A0AAV8EHT7_9POAL</name>
<evidence type="ECO:0000259" key="4">
    <source>
        <dbReference type="PROSITE" id="PS50878"/>
    </source>
</evidence>
<evidence type="ECO:0000313" key="5">
    <source>
        <dbReference type="EMBL" id="KAJ4780980.1"/>
    </source>
</evidence>
<dbReference type="PANTHER" id="PTHR24559:SF444">
    <property type="entry name" value="REVERSE TRANSCRIPTASE DOMAIN-CONTAINING PROTEIN"/>
    <property type="match status" value="1"/>
</dbReference>
<evidence type="ECO:0000256" key="2">
    <source>
        <dbReference type="SAM" id="MobiDB-lite"/>
    </source>
</evidence>
<proteinExistence type="predicted"/>
<dbReference type="SMART" id="SM00343">
    <property type="entry name" value="ZnF_C2HC"/>
    <property type="match status" value="1"/>
</dbReference>
<feature type="domain" description="Reverse transcriptase" evidence="4">
    <location>
        <begin position="616"/>
        <end position="795"/>
    </location>
</feature>
<sequence>MNRGGGRRGRGRHRRNAPELQGAQPETGAGEEAPDPRDPREETYVDRIIAAYERGRRAAEQHRAVQAEPQLDEAERFRRLFDSFSRLGLPRFSGAGGYEAAEEWLADAKAKFLLCRAPEADQVELATHFLESSARFWWDAAKRRYPGDLRRIAWDWFEEQFTKRFLSTFHLEAQRSRFMSLKQDDRPVSEYNNLFTNLSHYAPDIRDDPYRYRRHYLDGLDPDIAVVIDSSAVQEVQQLMEDAERAEGYRKRKRLQDSGRIARPKSGRLVEGAKSAGKTTVPMASSGSGNGQWCSRCNRSHPEGKCHLSYGACYNCGDTGHWRDQCPKLQGAGRGSAQRGVIGVSARGRGGPAPRGARTGGRTAVHAVDVTLAPPEETLVEEELDPSSHSPQLMTGILSISGHPAFTLVDTGCSRSLVSQEFVERCRLSTESHGQIVSVETPLGQTDRLVLCCRKLKVLVDGRELVTDMLVMDISRYDVLLGLDFLARFGAIVDCARRRVLFSRCRLSPYIFRGRIPGDPVLFISAVEARNLLEAGCSAYLSAVVCEVAQTPDIMTVPVVREFVDVFPDEITGLPPNREIEFGIEVMPGTAPISKTPYRMAPAELKELKVQLEDLLKKGFVRPSTSPWGAPVLFVKKKDGTLRLCVDYRELNKVTVKNRYPLPRIDDLFDQLQGSSVYSKIDLRTGYHQLRIRPSDVEKTTFRSRYGHFEYLVMPFGLTNAPAAFMDLMKRVFRDLLDSFVVVFIDDILVYSRSYEEHTEHLRIVMNRLREHKLFAKFSKCEFWLEKVAFLGHVISGAGCQWTLEKCKPSLSGISQRLLQKFAVF</sequence>
<gene>
    <name evidence="5" type="ORF">LUZ62_065237</name>
</gene>
<dbReference type="Pfam" id="PF03732">
    <property type="entry name" value="Retrotrans_gag"/>
    <property type="match status" value="1"/>
</dbReference>
<dbReference type="InterPro" id="IPR043128">
    <property type="entry name" value="Rev_trsase/Diguanyl_cyclase"/>
</dbReference>
<dbReference type="Pfam" id="PF00098">
    <property type="entry name" value="zf-CCHC"/>
    <property type="match status" value="1"/>
</dbReference>
<keyword evidence="1" id="KW-0862">Zinc</keyword>
<accession>A0AAV8EHT7</accession>